<dbReference type="Gene3D" id="1.10.1370.10">
    <property type="entry name" value="Neurolysin, domain 3"/>
    <property type="match status" value="1"/>
</dbReference>
<evidence type="ECO:0000256" key="16">
    <source>
        <dbReference type="SAM" id="MobiDB-lite"/>
    </source>
</evidence>
<accession>A0AAV9V4X7</accession>
<comment type="subcellular location">
    <subcellularLocation>
        <location evidence="2">Mitochondrion matrix</location>
    </subcellularLocation>
</comment>
<evidence type="ECO:0000256" key="13">
    <source>
        <dbReference type="ARBA" id="ARBA00025208"/>
    </source>
</evidence>
<dbReference type="PANTHER" id="PTHR11804">
    <property type="entry name" value="PROTEASE M3 THIMET OLIGOPEPTIDASE-RELATED"/>
    <property type="match status" value="1"/>
</dbReference>
<dbReference type="CDD" id="cd06457">
    <property type="entry name" value="M3A_MIP"/>
    <property type="match status" value="1"/>
</dbReference>
<evidence type="ECO:0000256" key="9">
    <source>
        <dbReference type="ARBA" id="ARBA00022833"/>
    </source>
</evidence>
<dbReference type="GO" id="GO:0004222">
    <property type="term" value="F:metalloendopeptidase activity"/>
    <property type="evidence" value="ECO:0007669"/>
    <property type="project" value="UniProtKB-EC"/>
</dbReference>
<evidence type="ECO:0000256" key="7">
    <source>
        <dbReference type="ARBA" id="ARBA00022723"/>
    </source>
</evidence>
<dbReference type="EC" id="3.4.24.59" evidence="4"/>
<dbReference type="EMBL" id="JAVHNQ010000002">
    <property type="protein sequence ID" value="KAK6354911.1"/>
    <property type="molecule type" value="Genomic_DNA"/>
</dbReference>
<keyword evidence="12" id="KW-0496">Mitochondrion</keyword>
<keyword evidence="19" id="KW-1185">Reference proteome</keyword>
<evidence type="ECO:0000256" key="12">
    <source>
        <dbReference type="ARBA" id="ARBA00023128"/>
    </source>
</evidence>
<keyword evidence="6 15" id="KW-0645">Protease</keyword>
<evidence type="ECO:0000256" key="4">
    <source>
        <dbReference type="ARBA" id="ARBA00012441"/>
    </source>
</evidence>
<dbReference type="Gene3D" id="3.40.390.10">
    <property type="entry name" value="Collagenase (Catalytic Domain)"/>
    <property type="match status" value="1"/>
</dbReference>
<dbReference type="InterPro" id="IPR001567">
    <property type="entry name" value="Pept_M3A_M3B_dom"/>
</dbReference>
<protein>
    <recommendedName>
        <fullName evidence="5">Mitochondrial intermediate peptidase</fullName>
        <ecNumber evidence="4">3.4.24.59</ecNumber>
    </recommendedName>
    <alternativeName>
        <fullName evidence="14">Octapeptidyl aminopeptidase</fullName>
    </alternativeName>
</protein>
<gene>
    <name evidence="18" type="primary">OCT1</name>
    <name evidence="18" type="ORF">TWF696_004042</name>
</gene>
<proteinExistence type="inferred from homology"/>
<evidence type="ECO:0000256" key="10">
    <source>
        <dbReference type="ARBA" id="ARBA00022946"/>
    </source>
</evidence>
<dbReference type="InterPro" id="IPR045090">
    <property type="entry name" value="Pept_M3A_M3B"/>
</dbReference>
<comment type="function">
    <text evidence="13">Cleaves proteins, imported into the mitochondrion, to their mature size. While most mitochondrial precursor proteins are processed to the mature form in one step by mitochondrial processing peptidase (MPP), the sequential cleavage by MIP of an octapeptide after initial processing by MPP is a required step for a subgroup of nuclear-encoded precursor proteins destined for the matrix or the inner membrane.</text>
</comment>
<evidence type="ECO:0000256" key="2">
    <source>
        <dbReference type="ARBA" id="ARBA00004305"/>
    </source>
</evidence>
<evidence type="ECO:0000256" key="5">
    <source>
        <dbReference type="ARBA" id="ARBA00018046"/>
    </source>
</evidence>
<dbReference type="PANTHER" id="PTHR11804:SF79">
    <property type="entry name" value="MITOCHONDRIAL INTERMEDIATE PEPTIDASE"/>
    <property type="match status" value="1"/>
</dbReference>
<dbReference type="GO" id="GO:0046872">
    <property type="term" value="F:metal ion binding"/>
    <property type="evidence" value="ECO:0007669"/>
    <property type="project" value="UniProtKB-UniRule"/>
</dbReference>
<keyword evidence="9 15" id="KW-0862">Zinc</keyword>
<organism evidence="18 19">
    <name type="scientific">Orbilia brochopaga</name>
    <dbReference type="NCBI Taxonomy" id="3140254"/>
    <lineage>
        <taxon>Eukaryota</taxon>
        <taxon>Fungi</taxon>
        <taxon>Dikarya</taxon>
        <taxon>Ascomycota</taxon>
        <taxon>Pezizomycotina</taxon>
        <taxon>Orbiliomycetes</taxon>
        <taxon>Orbiliales</taxon>
        <taxon>Orbiliaceae</taxon>
        <taxon>Orbilia</taxon>
    </lineage>
</organism>
<evidence type="ECO:0000256" key="15">
    <source>
        <dbReference type="RuleBase" id="RU003435"/>
    </source>
</evidence>
<reference evidence="18 19" key="1">
    <citation type="submission" date="2019-10" db="EMBL/GenBank/DDBJ databases">
        <authorList>
            <person name="Palmer J.M."/>
        </authorList>
    </citation>
    <scope>NUCLEOTIDE SEQUENCE [LARGE SCALE GENOMIC DNA]</scope>
    <source>
        <strain evidence="18 19">TWF696</strain>
    </source>
</reference>
<evidence type="ECO:0000256" key="1">
    <source>
        <dbReference type="ARBA" id="ARBA00000436"/>
    </source>
</evidence>
<evidence type="ECO:0000256" key="11">
    <source>
        <dbReference type="ARBA" id="ARBA00023049"/>
    </source>
</evidence>
<evidence type="ECO:0000256" key="3">
    <source>
        <dbReference type="ARBA" id="ARBA00006040"/>
    </source>
</evidence>
<feature type="domain" description="Peptidase M3A/M3B catalytic" evidence="17">
    <location>
        <begin position="306"/>
        <end position="775"/>
    </location>
</feature>
<name>A0AAV9V4X7_9PEZI</name>
<dbReference type="GO" id="GO:0005759">
    <property type="term" value="C:mitochondrial matrix"/>
    <property type="evidence" value="ECO:0007669"/>
    <property type="project" value="UniProtKB-SubCell"/>
</dbReference>
<evidence type="ECO:0000313" key="19">
    <source>
        <dbReference type="Proteomes" id="UP001375240"/>
    </source>
</evidence>
<evidence type="ECO:0000313" key="18">
    <source>
        <dbReference type="EMBL" id="KAK6354911.1"/>
    </source>
</evidence>
<comment type="similarity">
    <text evidence="3 15">Belongs to the peptidase M3 family.</text>
</comment>
<dbReference type="AlphaFoldDB" id="A0AAV9V4X7"/>
<dbReference type="GO" id="GO:0006518">
    <property type="term" value="P:peptide metabolic process"/>
    <property type="evidence" value="ECO:0007669"/>
    <property type="project" value="TreeGrafter"/>
</dbReference>
<keyword evidence="8 15" id="KW-0378">Hydrolase</keyword>
<evidence type="ECO:0000256" key="6">
    <source>
        <dbReference type="ARBA" id="ARBA00022670"/>
    </source>
</evidence>
<dbReference type="InterPro" id="IPR024079">
    <property type="entry name" value="MetalloPept_cat_dom_sf"/>
</dbReference>
<comment type="cofactor">
    <cofactor evidence="15">
        <name>Zn(2+)</name>
        <dbReference type="ChEBI" id="CHEBI:29105"/>
    </cofactor>
    <text evidence="15">Binds 1 zinc ion.</text>
</comment>
<comment type="catalytic activity">
    <reaction evidence="1">
        <text>Release of an N-terminal octapeptide as second stage of processing of some proteins imported into the mitochondrion.</text>
        <dbReference type="EC" id="3.4.24.59"/>
    </reaction>
</comment>
<feature type="region of interest" description="Disordered" evidence="16">
    <location>
        <begin position="44"/>
        <end position="64"/>
    </location>
</feature>
<keyword evidence="11 15" id="KW-0482">Metalloprotease</keyword>
<dbReference type="GO" id="GO:0006627">
    <property type="term" value="P:protein processing involved in protein targeting to mitochondrion"/>
    <property type="evidence" value="ECO:0007669"/>
    <property type="project" value="TreeGrafter"/>
</dbReference>
<dbReference type="InterPro" id="IPR024077">
    <property type="entry name" value="Neurolysin/TOP_dom2"/>
</dbReference>
<dbReference type="Pfam" id="PF01432">
    <property type="entry name" value="Peptidase_M3"/>
    <property type="match status" value="1"/>
</dbReference>
<dbReference type="Proteomes" id="UP001375240">
    <property type="component" value="Unassembled WGS sequence"/>
</dbReference>
<evidence type="ECO:0000259" key="17">
    <source>
        <dbReference type="Pfam" id="PF01432"/>
    </source>
</evidence>
<comment type="caution">
    <text evidence="18">The sequence shown here is derived from an EMBL/GenBank/DDBJ whole genome shotgun (WGS) entry which is preliminary data.</text>
</comment>
<keyword evidence="10" id="KW-0809">Transit peptide</keyword>
<dbReference type="InterPro" id="IPR033851">
    <property type="entry name" value="M3A_MIP"/>
</dbReference>
<evidence type="ECO:0000256" key="8">
    <source>
        <dbReference type="ARBA" id="ARBA00022801"/>
    </source>
</evidence>
<dbReference type="SUPFAM" id="SSF55486">
    <property type="entry name" value="Metalloproteases ('zincins'), catalytic domain"/>
    <property type="match status" value="1"/>
</dbReference>
<keyword evidence="7 15" id="KW-0479">Metal-binding</keyword>
<evidence type="ECO:0000256" key="14">
    <source>
        <dbReference type="ARBA" id="ARBA00032470"/>
    </source>
</evidence>
<sequence>MQPLTRRAIDTWRYRPPLRARNFICSSCLRRYHISRSLQQEAPVAATSVPPLPPPPPVDVSTATSTHDDKLLRDIFDSPRAYKAFSSGSRKPPTGLFHNRYLHSPEGFIEFANVCLAKARKLSQSICGASTLNQQVTIIRKMDQLSDTLCRVVDLADFTRNTHPDPRFVQAADVAYNTVYNYMNELNTTTGLYTALKAAMTDSRVAEQGHFGEVERAVGGILLADFEKSGITLGSREKKRFVRLSSDISRVGREFVNEASTAMPYLPFQKSQLDGMDPWTLSRLSKMTNSGKVYLPARGSIAQLALQTVKDAEVRYKLYKEQQTASDRQINLLEDLLRTRAELARLVGRTSHAEVTLADKMARTPEAVTAFLSSMLAHTKPLAAQEMAEIARVKREHTGVAAELYAWDKDFYLHKLVERRKAQHGSPDLSAYFSLGTVMQGLSRLFTRLYGVRFVPAQTAPGEIWNDDVRRLDVVSDSEGHIAVVYCDLFQRPEKSPNPAHFTVRCSRHITKAEALEEGFYEGGDGGDGMALARVGPQRHIYQLPTIALICDFSTPPGSSAPLLALHEVTTLFHEMGHAIHSILGRTKYHEVAGTRCATDFAELPSILMEHFARSPAVLSLFARHHVTDEPLPPALLAQRLAASSQLEHSETYQQVLLSLLDQRLHGPIAAERNFSSTAVYAALEAEHSLLPPVPGTSWQGYFSHLFGYGGLYYSYMLDKAIADRVWREVFAADPLSREAGERYRDKVLQWGGGRDPWKCLGLLLGREDFETQVTGRMEEVGRWSQEAR</sequence>